<feature type="domain" description="Pyrrolo-quinoline quinone repeat" evidence="3">
    <location>
        <begin position="533"/>
        <end position="604"/>
    </location>
</feature>
<keyword evidence="5" id="KW-1185">Reference proteome</keyword>
<dbReference type="Gene3D" id="3.60.21.10">
    <property type="match status" value="1"/>
</dbReference>
<dbReference type="PANTHER" id="PTHR34512:SF30">
    <property type="entry name" value="OUTER MEMBRANE PROTEIN ASSEMBLY FACTOR BAMB"/>
    <property type="match status" value="1"/>
</dbReference>
<gene>
    <name evidence="4" type="ORF">FHW36_11584</name>
</gene>
<dbReference type="InterPro" id="IPR018391">
    <property type="entry name" value="PQQ_b-propeller_rpt"/>
</dbReference>
<dbReference type="AlphaFoldDB" id="A0A561P397"/>
<dbReference type="Pfam" id="PF00149">
    <property type="entry name" value="Metallophos"/>
    <property type="match status" value="1"/>
</dbReference>
<dbReference type="InterPro" id="IPR002372">
    <property type="entry name" value="PQQ_rpt_dom"/>
</dbReference>
<dbReference type="OrthoDB" id="9816081at2"/>
<feature type="chain" id="PRO_5021852599" evidence="1">
    <location>
        <begin position="24"/>
        <end position="617"/>
    </location>
</feature>
<dbReference type="InterPro" id="IPR029052">
    <property type="entry name" value="Metallo-depent_PP-like"/>
</dbReference>
<feature type="signal peptide" evidence="1">
    <location>
        <begin position="1"/>
        <end position="23"/>
    </location>
</feature>
<feature type="domain" description="Calcineurin-like phosphoesterase" evidence="2">
    <location>
        <begin position="28"/>
        <end position="202"/>
    </location>
</feature>
<dbReference type="InterPro" id="IPR004843">
    <property type="entry name" value="Calcineurin-like_PHP"/>
</dbReference>
<dbReference type="SUPFAM" id="SSF56300">
    <property type="entry name" value="Metallo-dependent phosphatases"/>
    <property type="match status" value="1"/>
</dbReference>
<sequence>MKFYSRLLAGSMLLAMLAPVAEAQTAFKFAEVSDTHVGSDHALEDLQRTVADINSQPDLAFVIISGDITEFGADAELQQAKAVLDGLQKPWYIIPGNHDTKWSESGGNTFRKVFGSETFSFSYGGYRFLGTNCGPNMRMGPGQVPRENIVWLDKTLKGINKRTPLIYINHYPQNADLNNWYEAIDRLKQHNIQLILCGHGHANRVFDFEEIPGVMCRSNLRAKDSIGGYNIVTIGNGKAQFEERTPVVQKNRAWVNIPMAGHSAAVTRTFPRPSFAMNDSFPAVKAAWVYQDNSDIGSGMALYKDRVISTNTAGEVYALRLTDGKKQWTFVTKGKIYATPAVSGDKVVVGSSDSFIYCLDAATGKPVWRFETGKPVVASTQIVNGVAYTGASDGHFRALDLSTGKLLWEFTGVNGFVEDKPLFYGGNIYFGSWGNDFYALDAHTGALKWKWNNGAANRMFSPAACWPVGADNKIFIVAPDRYMTAFNAATGAVIWRKSLPDVRMRESLGLSADSNEVFIKTMDGQLYAVAAKADTMQLLWRSPVEMGYELDPAAPVAHGEVIYIPTHAGVVYAINRGNHSLLWKYKLSNCLVNQVLAAGDRQMLFSTMDGKLALLRY</sequence>
<organism evidence="4 5">
    <name type="scientific">Chitinophaga polysaccharea</name>
    <dbReference type="NCBI Taxonomy" id="1293035"/>
    <lineage>
        <taxon>Bacteria</taxon>
        <taxon>Pseudomonadati</taxon>
        <taxon>Bacteroidota</taxon>
        <taxon>Chitinophagia</taxon>
        <taxon>Chitinophagales</taxon>
        <taxon>Chitinophagaceae</taxon>
        <taxon>Chitinophaga</taxon>
    </lineage>
</organism>
<dbReference type="Gene3D" id="2.130.10.10">
    <property type="entry name" value="YVTN repeat-like/Quinoprotein amine dehydrogenase"/>
    <property type="match status" value="2"/>
</dbReference>
<dbReference type="Proteomes" id="UP000320811">
    <property type="component" value="Unassembled WGS sequence"/>
</dbReference>
<dbReference type="GO" id="GO:0016787">
    <property type="term" value="F:hydrolase activity"/>
    <property type="evidence" value="ECO:0007669"/>
    <property type="project" value="InterPro"/>
</dbReference>
<comment type="caution">
    <text evidence="4">The sequence shown here is derived from an EMBL/GenBank/DDBJ whole genome shotgun (WGS) entry which is preliminary data.</text>
</comment>
<keyword evidence="1" id="KW-0732">Signal</keyword>
<accession>A0A561P397</accession>
<dbReference type="PANTHER" id="PTHR34512">
    <property type="entry name" value="CELL SURFACE PROTEIN"/>
    <property type="match status" value="1"/>
</dbReference>
<dbReference type="SUPFAM" id="SSF50998">
    <property type="entry name" value="Quinoprotein alcohol dehydrogenase-like"/>
    <property type="match status" value="2"/>
</dbReference>
<protein>
    <submittedName>
        <fullName evidence="4">Outer membrane protein assembly factor BamB</fullName>
    </submittedName>
</protein>
<evidence type="ECO:0000259" key="2">
    <source>
        <dbReference type="Pfam" id="PF00149"/>
    </source>
</evidence>
<dbReference type="InterPro" id="IPR011047">
    <property type="entry name" value="Quinoprotein_ADH-like_sf"/>
</dbReference>
<dbReference type="Pfam" id="PF13360">
    <property type="entry name" value="PQQ_2"/>
    <property type="match status" value="2"/>
</dbReference>
<dbReference type="SMART" id="SM00564">
    <property type="entry name" value="PQQ"/>
    <property type="match status" value="7"/>
</dbReference>
<evidence type="ECO:0000259" key="3">
    <source>
        <dbReference type="Pfam" id="PF13360"/>
    </source>
</evidence>
<feature type="domain" description="Pyrrolo-quinoline quinone repeat" evidence="3">
    <location>
        <begin position="313"/>
        <end position="450"/>
    </location>
</feature>
<evidence type="ECO:0000313" key="4">
    <source>
        <dbReference type="EMBL" id="TWF32557.1"/>
    </source>
</evidence>
<dbReference type="EMBL" id="VIWO01000015">
    <property type="protein sequence ID" value="TWF32557.1"/>
    <property type="molecule type" value="Genomic_DNA"/>
</dbReference>
<name>A0A561P397_9BACT</name>
<reference evidence="4 5" key="1">
    <citation type="submission" date="2019-06" db="EMBL/GenBank/DDBJ databases">
        <title>Sorghum-associated microbial communities from plants grown in Nebraska, USA.</title>
        <authorList>
            <person name="Schachtman D."/>
        </authorList>
    </citation>
    <scope>NUCLEOTIDE SEQUENCE [LARGE SCALE GENOMIC DNA]</scope>
    <source>
        <strain evidence="4 5">1209</strain>
    </source>
</reference>
<dbReference type="InterPro" id="IPR015943">
    <property type="entry name" value="WD40/YVTN_repeat-like_dom_sf"/>
</dbReference>
<dbReference type="RefSeq" id="WP_145674978.1">
    <property type="nucleotide sequence ID" value="NZ_VIWO01000015.1"/>
</dbReference>
<evidence type="ECO:0000313" key="5">
    <source>
        <dbReference type="Proteomes" id="UP000320811"/>
    </source>
</evidence>
<evidence type="ECO:0000256" key="1">
    <source>
        <dbReference type="SAM" id="SignalP"/>
    </source>
</evidence>
<proteinExistence type="predicted"/>